<comment type="subunit">
    <text evidence="3">Homodimer.</text>
</comment>
<dbReference type="NCBIfam" id="NF011403">
    <property type="entry name" value="PRK14828.1"/>
    <property type="match status" value="1"/>
</dbReference>
<dbReference type="GO" id="GO:0045547">
    <property type="term" value="F:ditrans,polycis-polyprenyl diphosphate synthase [(2E,6E)-farnesyl diphosphate specific] activity"/>
    <property type="evidence" value="ECO:0007669"/>
    <property type="project" value="TreeGrafter"/>
</dbReference>
<evidence type="ECO:0000313" key="5">
    <source>
        <dbReference type="Proteomes" id="UP000886842"/>
    </source>
</evidence>
<evidence type="ECO:0000256" key="2">
    <source>
        <dbReference type="ARBA" id="ARBA00038453"/>
    </source>
</evidence>
<dbReference type="AlphaFoldDB" id="A0A9D1GXM8"/>
<dbReference type="SUPFAM" id="SSF64005">
    <property type="entry name" value="Undecaprenyl diphosphate synthase"/>
    <property type="match status" value="1"/>
</dbReference>
<dbReference type="GO" id="GO:0005886">
    <property type="term" value="C:plasma membrane"/>
    <property type="evidence" value="ECO:0007669"/>
    <property type="project" value="TreeGrafter"/>
</dbReference>
<evidence type="ECO:0000256" key="1">
    <source>
        <dbReference type="ARBA" id="ARBA00022679"/>
    </source>
</evidence>
<dbReference type="GO" id="GO:0033850">
    <property type="term" value="F:Z-farnesyl diphosphate synthase activity"/>
    <property type="evidence" value="ECO:0007669"/>
    <property type="project" value="TreeGrafter"/>
</dbReference>
<dbReference type="Pfam" id="PF01255">
    <property type="entry name" value="Prenyltransf"/>
    <property type="match status" value="1"/>
</dbReference>
<comment type="function">
    <text evidence="3">Catalyzes the condensation of isopentenyl diphosphate (IPP) with allylic pyrophosphates generating different type of terpenoids.</text>
</comment>
<feature type="binding site" evidence="3">
    <location>
        <position position="99"/>
    </location>
    <ligand>
        <name>substrate</name>
    </ligand>
</feature>
<reference evidence="4" key="2">
    <citation type="journal article" date="2021" name="PeerJ">
        <title>Extensive microbial diversity within the chicken gut microbiome revealed by metagenomics and culture.</title>
        <authorList>
            <person name="Gilroy R."/>
            <person name="Ravi A."/>
            <person name="Getino M."/>
            <person name="Pursley I."/>
            <person name="Horton D.L."/>
            <person name="Alikhan N.F."/>
            <person name="Baker D."/>
            <person name="Gharbi K."/>
            <person name="Hall N."/>
            <person name="Watson M."/>
            <person name="Adriaenssens E.M."/>
            <person name="Foster-Nyarko E."/>
            <person name="Jarju S."/>
            <person name="Secka A."/>
            <person name="Antonio M."/>
            <person name="Oren A."/>
            <person name="Chaudhuri R.R."/>
            <person name="La Ragione R."/>
            <person name="Hildebrand F."/>
            <person name="Pallen M.J."/>
        </authorList>
    </citation>
    <scope>NUCLEOTIDE SEQUENCE</scope>
    <source>
        <strain evidence="4">ChiGjej1B1-24693</strain>
    </source>
</reference>
<feature type="binding site" evidence="3">
    <location>
        <position position="51"/>
    </location>
    <ligand>
        <name>substrate</name>
    </ligand>
</feature>
<dbReference type="Gene3D" id="3.40.1180.10">
    <property type="entry name" value="Decaprenyl diphosphate synthase-like"/>
    <property type="match status" value="1"/>
</dbReference>
<dbReference type="PANTHER" id="PTHR10291">
    <property type="entry name" value="DEHYDRODOLICHYL DIPHOSPHATE SYNTHASE FAMILY MEMBER"/>
    <property type="match status" value="1"/>
</dbReference>
<evidence type="ECO:0000313" key="4">
    <source>
        <dbReference type="EMBL" id="HIT75252.1"/>
    </source>
</evidence>
<keyword evidence="1 3" id="KW-0808">Transferase</keyword>
<keyword evidence="3" id="KW-0479">Metal-binding</keyword>
<dbReference type="CDD" id="cd00475">
    <property type="entry name" value="Cis_IPPS"/>
    <property type="match status" value="1"/>
</dbReference>
<feature type="binding site" evidence="3">
    <location>
        <begin position="93"/>
        <end position="95"/>
    </location>
    <ligand>
        <name>substrate</name>
    </ligand>
</feature>
<dbReference type="EC" id="2.5.1.-" evidence="3"/>
<dbReference type="PANTHER" id="PTHR10291:SF43">
    <property type="entry name" value="DEHYDRODOLICHYL DIPHOSPHATE SYNTHASE COMPLEX SUBUNIT DHDDS"/>
    <property type="match status" value="1"/>
</dbReference>
<dbReference type="GO" id="GO:0016094">
    <property type="term" value="P:polyprenol biosynthetic process"/>
    <property type="evidence" value="ECO:0007669"/>
    <property type="project" value="TreeGrafter"/>
</dbReference>
<keyword evidence="3" id="KW-0460">Magnesium</keyword>
<feature type="active site" evidence="3">
    <location>
        <position position="46"/>
    </location>
</feature>
<dbReference type="Proteomes" id="UP000886842">
    <property type="component" value="Unassembled WGS sequence"/>
</dbReference>
<feature type="binding site" evidence="3">
    <location>
        <position position="236"/>
    </location>
    <ligand>
        <name>Mg(2+)</name>
        <dbReference type="ChEBI" id="CHEBI:18420"/>
    </ligand>
</feature>
<dbReference type="EMBL" id="DVLP01000204">
    <property type="protein sequence ID" value="HIT75252.1"/>
    <property type="molecule type" value="Genomic_DNA"/>
</dbReference>
<dbReference type="InterPro" id="IPR036424">
    <property type="entry name" value="UPP_synth-like_sf"/>
</dbReference>
<comment type="similarity">
    <text evidence="2">Belongs to the UPP synthase family. Z-FPP synthase subfamily.</text>
</comment>
<sequence length="268" mass="30439">MAQRPTWREVLDRFHPAGLLYSTYEHRVLAEIKPEQRPRHVAVMADGNRRWARANAPGEPLEVGYRAGARRLVEFCEWCDEAQIQVVTLWVLSTENITRDAAEVGPLLEVIVDLADELAVHRDWQVHCVGALDLLPDGAADRLRSAAERTDGETGMVVNIAVSYGGRQELRDAVRSLLAEHAERGTSLTELADELEIEHIASHLYTAGQPDPDLVIRTSGEQRIGGFLLWQSVHSEFYFCDALWPDFRKVDFIRALRSFAQRERRYGR</sequence>
<dbReference type="HAMAP" id="MF_01139">
    <property type="entry name" value="ISPT"/>
    <property type="match status" value="1"/>
</dbReference>
<evidence type="ECO:0000256" key="3">
    <source>
        <dbReference type="HAMAP-Rule" id="MF_01139"/>
    </source>
</evidence>
<feature type="binding site" evidence="3">
    <location>
        <position position="217"/>
    </location>
    <ligand>
        <name>substrate</name>
    </ligand>
</feature>
<protein>
    <recommendedName>
        <fullName evidence="3">Isoprenyl transferase</fullName>
        <ecNumber evidence="3">2.5.1.-</ecNumber>
    </recommendedName>
</protein>
<dbReference type="GO" id="GO:0000287">
    <property type="term" value="F:magnesium ion binding"/>
    <property type="evidence" value="ECO:0007669"/>
    <property type="project" value="UniProtKB-UniRule"/>
</dbReference>
<comment type="cofactor">
    <cofactor evidence="3">
        <name>Mg(2+)</name>
        <dbReference type="ChEBI" id="CHEBI:18420"/>
    </cofactor>
    <text evidence="3">Binds 2 magnesium ions per subunit.</text>
</comment>
<gene>
    <name evidence="4" type="ORF">IAA98_06685</name>
</gene>
<comment type="caution">
    <text evidence="3">Lacks conserved residue(s) required for the propagation of feature annotation.</text>
</comment>
<reference evidence="4" key="1">
    <citation type="submission" date="2020-10" db="EMBL/GenBank/DDBJ databases">
        <authorList>
            <person name="Gilroy R."/>
        </authorList>
    </citation>
    <scope>NUCLEOTIDE SEQUENCE</scope>
    <source>
        <strain evidence="4">ChiGjej1B1-24693</strain>
    </source>
</reference>
<dbReference type="InterPro" id="IPR001441">
    <property type="entry name" value="UPP_synth-like"/>
</dbReference>
<feature type="binding site" evidence="3">
    <location>
        <begin position="47"/>
        <end position="50"/>
    </location>
    <ligand>
        <name>substrate</name>
    </ligand>
</feature>
<accession>A0A9D1GXM8</accession>
<name>A0A9D1GXM8_9ACTN</name>
<proteinExistence type="inferred from homology"/>
<comment type="caution">
    <text evidence="4">The sequence shown here is derived from an EMBL/GenBank/DDBJ whole genome shotgun (WGS) entry which is preliminary data.</text>
</comment>
<feature type="active site" description="Proton acceptor" evidence="3">
    <location>
        <position position="96"/>
    </location>
</feature>
<feature type="binding site" evidence="3">
    <location>
        <position position="46"/>
    </location>
    <ligand>
        <name>Mg(2+)</name>
        <dbReference type="ChEBI" id="CHEBI:18420"/>
    </ligand>
</feature>
<dbReference type="NCBIfam" id="TIGR00055">
    <property type="entry name" value="uppS"/>
    <property type="match status" value="1"/>
</dbReference>
<organism evidence="4 5">
    <name type="scientific">Candidatus Avipropionibacterium avicola</name>
    <dbReference type="NCBI Taxonomy" id="2840701"/>
    <lineage>
        <taxon>Bacteria</taxon>
        <taxon>Bacillati</taxon>
        <taxon>Actinomycetota</taxon>
        <taxon>Actinomycetes</taxon>
        <taxon>Propionibacteriales</taxon>
        <taxon>Propionibacteriaceae</taxon>
        <taxon>Propionibacteriaceae incertae sedis</taxon>
        <taxon>Candidatus Avipropionibacterium</taxon>
    </lineage>
</organism>